<name>A0A1H3QKI6_9FIRM</name>
<evidence type="ECO:0000313" key="3">
    <source>
        <dbReference type="EMBL" id="SDZ13199.1"/>
    </source>
</evidence>
<keyword evidence="4" id="KW-1185">Reference proteome</keyword>
<dbReference type="InterPro" id="IPR002611">
    <property type="entry name" value="IstB_ATP-bd"/>
</dbReference>
<dbReference type="RefSeq" id="WP_093314947.1">
    <property type="nucleotide sequence ID" value="NZ_FNPV01000009.1"/>
</dbReference>
<dbReference type="PANTHER" id="PTHR30050:SF4">
    <property type="entry name" value="ATP-BINDING PROTEIN RV3427C IN INSERTION SEQUENCE-RELATED"/>
    <property type="match status" value="1"/>
</dbReference>
<dbReference type="SMART" id="SM00382">
    <property type="entry name" value="AAA"/>
    <property type="match status" value="1"/>
</dbReference>
<dbReference type="GO" id="GO:0005524">
    <property type="term" value="F:ATP binding"/>
    <property type="evidence" value="ECO:0007669"/>
    <property type="project" value="InterPro"/>
</dbReference>
<dbReference type="OrthoDB" id="9776217at2"/>
<dbReference type="Pfam" id="PF01695">
    <property type="entry name" value="IstB_IS21"/>
    <property type="match status" value="1"/>
</dbReference>
<dbReference type="GO" id="GO:0006260">
    <property type="term" value="P:DNA replication"/>
    <property type="evidence" value="ECO:0007669"/>
    <property type="project" value="TreeGrafter"/>
</dbReference>
<feature type="coiled-coil region" evidence="1">
    <location>
        <begin position="60"/>
        <end position="94"/>
    </location>
</feature>
<gene>
    <name evidence="3" type="ORF">SAMN05192546_109112</name>
</gene>
<organism evidence="3 4">
    <name type="scientific">Tindallia californiensis</name>
    <dbReference type="NCBI Taxonomy" id="159292"/>
    <lineage>
        <taxon>Bacteria</taxon>
        <taxon>Bacillati</taxon>
        <taxon>Bacillota</taxon>
        <taxon>Clostridia</taxon>
        <taxon>Peptostreptococcales</taxon>
        <taxon>Tindalliaceae</taxon>
        <taxon>Tindallia</taxon>
    </lineage>
</organism>
<dbReference type="InterPro" id="IPR003593">
    <property type="entry name" value="AAA+_ATPase"/>
</dbReference>
<sequence>MKRSTMIRDIKMNYEKKRLRAHRKQEEKRNAIYDSVPELEEINGQITRLGLSVSRALLAGKSQQQVLSRLQSEMNQLKERKQTLLQELGLSEQDLQPEYDCSDCQDRGILESGKHCHCYQQELINRAYAMSNLSGILEKENFRNFRLDLFSDKAFPEEKSSPRENMMHILQRCEGFVFNFDATTNLDKPNLLFYGATGLGKTFMANCIAKGLLDRGKIVIYQTAYQLISLLEKHQFQEKQDPQTIRLLSTCDLLILDDLGTELTNSFTNSQLFQLVNTRHLEGTRTLISTNLTPKELMLRYDDRICSRLFAYYDFIKFFGNDLRWQPK</sequence>
<keyword evidence="1" id="KW-0175">Coiled coil</keyword>
<accession>A0A1H3QKI6</accession>
<dbReference type="Proteomes" id="UP000199230">
    <property type="component" value="Unassembled WGS sequence"/>
</dbReference>
<dbReference type="CDD" id="cd00009">
    <property type="entry name" value="AAA"/>
    <property type="match status" value="1"/>
</dbReference>
<evidence type="ECO:0000313" key="4">
    <source>
        <dbReference type="Proteomes" id="UP000199230"/>
    </source>
</evidence>
<evidence type="ECO:0000256" key="1">
    <source>
        <dbReference type="SAM" id="Coils"/>
    </source>
</evidence>
<dbReference type="SUPFAM" id="SSF52540">
    <property type="entry name" value="P-loop containing nucleoside triphosphate hydrolases"/>
    <property type="match status" value="1"/>
</dbReference>
<dbReference type="EMBL" id="FNPV01000009">
    <property type="protein sequence ID" value="SDZ13199.1"/>
    <property type="molecule type" value="Genomic_DNA"/>
</dbReference>
<dbReference type="Gene3D" id="3.40.50.300">
    <property type="entry name" value="P-loop containing nucleotide triphosphate hydrolases"/>
    <property type="match status" value="1"/>
</dbReference>
<dbReference type="STRING" id="159292.SAMN05192546_109112"/>
<dbReference type="AlphaFoldDB" id="A0A1H3QKI6"/>
<reference evidence="3 4" key="1">
    <citation type="submission" date="2016-10" db="EMBL/GenBank/DDBJ databases">
        <authorList>
            <person name="de Groot N.N."/>
        </authorList>
    </citation>
    <scope>NUCLEOTIDE SEQUENCE [LARGE SCALE GENOMIC DNA]</scope>
    <source>
        <strain evidence="3 4">APO</strain>
    </source>
</reference>
<dbReference type="PANTHER" id="PTHR30050">
    <property type="entry name" value="CHROMOSOMAL REPLICATION INITIATOR PROTEIN DNAA"/>
    <property type="match status" value="1"/>
</dbReference>
<proteinExistence type="predicted"/>
<evidence type="ECO:0000259" key="2">
    <source>
        <dbReference type="SMART" id="SM00382"/>
    </source>
</evidence>
<feature type="domain" description="AAA+ ATPase" evidence="2">
    <location>
        <begin position="187"/>
        <end position="315"/>
    </location>
</feature>
<dbReference type="InterPro" id="IPR027417">
    <property type="entry name" value="P-loop_NTPase"/>
</dbReference>
<protein>
    <submittedName>
        <fullName evidence="3">DNA replication protein DnaC</fullName>
    </submittedName>
</protein>
<dbReference type="NCBIfam" id="NF005304">
    <property type="entry name" value="PRK06835.1"/>
    <property type="match status" value="1"/>
</dbReference>